<dbReference type="PATRIC" id="fig|1339315.3.peg.2099"/>
<organism evidence="1 2">
    <name type="scientific">Bacteroides fragilis str. 3988T(B)14</name>
    <dbReference type="NCBI Taxonomy" id="1339315"/>
    <lineage>
        <taxon>Bacteria</taxon>
        <taxon>Pseudomonadati</taxon>
        <taxon>Bacteroidota</taxon>
        <taxon>Bacteroidia</taxon>
        <taxon>Bacteroidales</taxon>
        <taxon>Bacteroidaceae</taxon>
        <taxon>Bacteroides</taxon>
    </lineage>
</organism>
<comment type="caution">
    <text evidence="1">The sequence shown here is derived from an EMBL/GenBank/DDBJ whole genome shotgun (WGS) entry which is preliminary data.</text>
</comment>
<dbReference type="EMBL" id="JGCY01000259">
    <property type="protein sequence ID" value="EXY74863.1"/>
    <property type="molecule type" value="Genomic_DNA"/>
</dbReference>
<protein>
    <submittedName>
        <fullName evidence="1">Transposase domain protein</fullName>
    </submittedName>
</protein>
<evidence type="ECO:0000313" key="1">
    <source>
        <dbReference type="EMBL" id="EXY74863.1"/>
    </source>
</evidence>
<accession>A0A015ULR9</accession>
<dbReference type="Proteomes" id="UP000020529">
    <property type="component" value="Unassembled WGS sequence"/>
</dbReference>
<evidence type="ECO:0000313" key="2">
    <source>
        <dbReference type="Proteomes" id="UP000020529"/>
    </source>
</evidence>
<dbReference type="RefSeq" id="WP_032564588.1">
    <property type="nucleotide sequence ID" value="NZ_JGCY01000259.1"/>
</dbReference>
<reference evidence="1 2" key="1">
    <citation type="submission" date="2014-02" db="EMBL/GenBank/DDBJ databases">
        <authorList>
            <person name="Sears C."/>
            <person name="Carroll K."/>
            <person name="Sack B.R."/>
            <person name="Qadri F."/>
            <person name="Myers L.L."/>
            <person name="Chung G.-T."/>
            <person name="Escheverria P."/>
            <person name="Fraser C.M."/>
            <person name="Sadzewicz L."/>
            <person name="Shefchek K.A."/>
            <person name="Tallon L."/>
            <person name="Das S.P."/>
            <person name="Daugherty S."/>
            <person name="Mongodin E.F."/>
        </authorList>
    </citation>
    <scope>NUCLEOTIDE SEQUENCE [LARGE SCALE GENOMIC DNA]</scope>
    <source>
        <strain evidence="2">3988T(B)14</strain>
    </source>
</reference>
<name>A0A015ULR9_BACFG</name>
<proteinExistence type="predicted"/>
<dbReference type="AlphaFoldDB" id="A0A015ULR9"/>
<gene>
    <name evidence="1" type="ORF">M124_1319</name>
</gene>
<sequence length="67" mass="7633">MVRSTSLSKLFDNLVEGGIRILKVKQKRSGGFRSDKDAKDFMAIHSVTYTAKKNQYSRWDAVLALVR</sequence>